<dbReference type="KEGG" id="chyd:H4K34_14070"/>
<evidence type="ECO:0000256" key="3">
    <source>
        <dbReference type="ARBA" id="ARBA00023125"/>
    </source>
</evidence>
<dbReference type="GO" id="GO:0000156">
    <property type="term" value="F:phosphorelay response regulator activity"/>
    <property type="evidence" value="ECO:0007669"/>
    <property type="project" value="TreeGrafter"/>
</dbReference>
<feature type="DNA-binding region" description="OmpR/PhoB-type" evidence="5">
    <location>
        <begin position="131"/>
        <end position="228"/>
    </location>
</feature>
<name>A0A7H0VCP7_9FLAO</name>
<dbReference type="CDD" id="cd17574">
    <property type="entry name" value="REC_OmpR"/>
    <property type="match status" value="1"/>
</dbReference>
<dbReference type="SUPFAM" id="SSF46894">
    <property type="entry name" value="C-terminal effector domain of the bipartite response regulators"/>
    <property type="match status" value="1"/>
</dbReference>
<evidence type="ECO:0000256" key="2">
    <source>
        <dbReference type="ARBA" id="ARBA00023012"/>
    </source>
</evidence>
<protein>
    <submittedName>
        <fullName evidence="8">Response regulator transcription factor</fullName>
    </submittedName>
</protein>
<dbReference type="SMART" id="SM00862">
    <property type="entry name" value="Trans_reg_C"/>
    <property type="match status" value="1"/>
</dbReference>
<evidence type="ECO:0000256" key="5">
    <source>
        <dbReference type="PROSITE-ProRule" id="PRU01091"/>
    </source>
</evidence>
<proteinExistence type="predicted"/>
<dbReference type="InterPro" id="IPR036388">
    <property type="entry name" value="WH-like_DNA-bd_sf"/>
</dbReference>
<dbReference type="Pfam" id="PF00486">
    <property type="entry name" value="Trans_reg_C"/>
    <property type="match status" value="1"/>
</dbReference>
<evidence type="ECO:0000313" key="8">
    <source>
        <dbReference type="EMBL" id="QNR23495.1"/>
    </source>
</evidence>
<dbReference type="InterPro" id="IPR011006">
    <property type="entry name" value="CheY-like_superfamily"/>
</dbReference>
<dbReference type="InterPro" id="IPR039420">
    <property type="entry name" value="WalR-like"/>
</dbReference>
<dbReference type="SMART" id="SM00448">
    <property type="entry name" value="REC"/>
    <property type="match status" value="1"/>
</dbReference>
<dbReference type="Gene3D" id="3.40.50.2300">
    <property type="match status" value="1"/>
</dbReference>
<keyword evidence="9" id="KW-1185">Reference proteome</keyword>
<dbReference type="PANTHER" id="PTHR48111:SF40">
    <property type="entry name" value="PHOSPHATE REGULON TRANSCRIPTIONAL REGULATORY PROTEIN PHOB"/>
    <property type="match status" value="1"/>
</dbReference>
<dbReference type="PANTHER" id="PTHR48111">
    <property type="entry name" value="REGULATOR OF RPOS"/>
    <property type="match status" value="1"/>
</dbReference>
<gene>
    <name evidence="8" type="ORF">H4K34_14070</name>
</gene>
<dbReference type="GO" id="GO:0000976">
    <property type="term" value="F:transcription cis-regulatory region binding"/>
    <property type="evidence" value="ECO:0007669"/>
    <property type="project" value="TreeGrafter"/>
</dbReference>
<evidence type="ECO:0000259" key="6">
    <source>
        <dbReference type="PROSITE" id="PS50110"/>
    </source>
</evidence>
<keyword evidence="1 4" id="KW-0597">Phosphoprotein</keyword>
<dbReference type="InterPro" id="IPR001789">
    <property type="entry name" value="Sig_transdc_resp-reg_receiver"/>
</dbReference>
<accession>A0A7H0VCP7</accession>
<dbReference type="InterPro" id="IPR001867">
    <property type="entry name" value="OmpR/PhoB-type_DNA-bd"/>
</dbReference>
<dbReference type="Proteomes" id="UP000516305">
    <property type="component" value="Chromosome"/>
</dbReference>
<feature type="domain" description="OmpR/PhoB-type" evidence="7">
    <location>
        <begin position="131"/>
        <end position="228"/>
    </location>
</feature>
<dbReference type="SUPFAM" id="SSF52172">
    <property type="entry name" value="CheY-like"/>
    <property type="match status" value="1"/>
</dbReference>
<dbReference type="AlphaFoldDB" id="A0A7H0VCP7"/>
<sequence>MKQTTKVLLAEDDPNFGAVLRDYLELNDFDVHLATDGQEALRLFKSTDELDLCILDVMMPLKDGFTLASDIRKIDGEIPLIFLTAKSMKEDMLKGFQLGADDYLTKPFDSEVLLYKIKALLNRKFGEEEEEIHFKIGRYEYDSEMRVLKIGREERKLSPKEGALLKLLAQNKNNLVKRSTALNKIWKDDNYFTGRSMDVYLAKVRKYLKDDPKVAIINVHSEGFRLVDDL</sequence>
<evidence type="ECO:0000256" key="1">
    <source>
        <dbReference type="ARBA" id="ARBA00022553"/>
    </source>
</evidence>
<evidence type="ECO:0000256" key="4">
    <source>
        <dbReference type="PROSITE-ProRule" id="PRU00169"/>
    </source>
</evidence>
<keyword evidence="3 5" id="KW-0238">DNA-binding</keyword>
<feature type="modified residue" description="4-aspartylphosphate" evidence="4">
    <location>
        <position position="56"/>
    </location>
</feature>
<dbReference type="RefSeq" id="WP_210758027.1">
    <property type="nucleotide sequence ID" value="NZ_CP060139.1"/>
</dbReference>
<keyword evidence="2" id="KW-0902">Two-component regulatory system</keyword>
<organism evidence="8 9">
    <name type="scientific">Croceimicrobium hydrocarbonivorans</name>
    <dbReference type="NCBI Taxonomy" id="2761580"/>
    <lineage>
        <taxon>Bacteria</taxon>
        <taxon>Pseudomonadati</taxon>
        <taxon>Bacteroidota</taxon>
        <taxon>Flavobacteriia</taxon>
        <taxon>Flavobacteriales</taxon>
        <taxon>Owenweeksiaceae</taxon>
        <taxon>Croceimicrobium</taxon>
    </lineage>
</organism>
<dbReference type="Gene3D" id="1.10.10.10">
    <property type="entry name" value="Winged helix-like DNA-binding domain superfamily/Winged helix DNA-binding domain"/>
    <property type="match status" value="1"/>
</dbReference>
<dbReference type="GO" id="GO:0006355">
    <property type="term" value="P:regulation of DNA-templated transcription"/>
    <property type="evidence" value="ECO:0007669"/>
    <property type="project" value="InterPro"/>
</dbReference>
<dbReference type="CDD" id="cd00383">
    <property type="entry name" value="trans_reg_C"/>
    <property type="match status" value="1"/>
</dbReference>
<dbReference type="PROSITE" id="PS50110">
    <property type="entry name" value="RESPONSE_REGULATORY"/>
    <property type="match status" value="1"/>
</dbReference>
<reference evidence="8 9" key="1">
    <citation type="submission" date="2020-08" db="EMBL/GenBank/DDBJ databases">
        <title>Croceimicrobium hydrocarbonivorans gen. nov., sp. nov., a novel marine bacterium isolated from a bacterial consortium that degrades polyethylene terephthalate.</title>
        <authorList>
            <person name="Liu R."/>
        </authorList>
    </citation>
    <scope>NUCLEOTIDE SEQUENCE [LARGE SCALE GENOMIC DNA]</scope>
    <source>
        <strain evidence="8 9">A20-9</strain>
    </source>
</reference>
<dbReference type="InterPro" id="IPR016032">
    <property type="entry name" value="Sig_transdc_resp-reg_C-effctor"/>
</dbReference>
<evidence type="ECO:0000313" key="9">
    <source>
        <dbReference type="Proteomes" id="UP000516305"/>
    </source>
</evidence>
<evidence type="ECO:0000259" key="7">
    <source>
        <dbReference type="PROSITE" id="PS51755"/>
    </source>
</evidence>
<dbReference type="GO" id="GO:0032993">
    <property type="term" value="C:protein-DNA complex"/>
    <property type="evidence" value="ECO:0007669"/>
    <property type="project" value="TreeGrafter"/>
</dbReference>
<dbReference type="EMBL" id="CP060139">
    <property type="protein sequence ID" value="QNR23495.1"/>
    <property type="molecule type" value="Genomic_DNA"/>
</dbReference>
<dbReference type="PROSITE" id="PS51755">
    <property type="entry name" value="OMPR_PHOB"/>
    <property type="match status" value="1"/>
</dbReference>
<dbReference type="Pfam" id="PF00072">
    <property type="entry name" value="Response_reg"/>
    <property type="match status" value="1"/>
</dbReference>
<feature type="domain" description="Response regulatory" evidence="6">
    <location>
        <begin position="6"/>
        <end position="121"/>
    </location>
</feature>